<reference evidence="1" key="1">
    <citation type="submission" date="2023-05" db="EMBL/GenBank/DDBJ databases">
        <authorList>
            <person name="Stuckert A."/>
        </authorList>
    </citation>
    <scope>NUCLEOTIDE SEQUENCE</scope>
</reference>
<dbReference type="EMBL" id="CATNWA010009133">
    <property type="protein sequence ID" value="CAI9557445.1"/>
    <property type="molecule type" value="Genomic_DNA"/>
</dbReference>
<protein>
    <submittedName>
        <fullName evidence="1">Uncharacterized protein</fullName>
    </submittedName>
</protein>
<organism evidence="1 2">
    <name type="scientific">Staurois parvus</name>
    <dbReference type="NCBI Taxonomy" id="386267"/>
    <lineage>
        <taxon>Eukaryota</taxon>
        <taxon>Metazoa</taxon>
        <taxon>Chordata</taxon>
        <taxon>Craniata</taxon>
        <taxon>Vertebrata</taxon>
        <taxon>Euteleostomi</taxon>
        <taxon>Amphibia</taxon>
        <taxon>Batrachia</taxon>
        <taxon>Anura</taxon>
        <taxon>Neobatrachia</taxon>
        <taxon>Ranoidea</taxon>
        <taxon>Ranidae</taxon>
        <taxon>Staurois</taxon>
    </lineage>
</organism>
<proteinExistence type="predicted"/>
<accession>A0ABN9CCP2</accession>
<evidence type="ECO:0000313" key="2">
    <source>
        <dbReference type="Proteomes" id="UP001162483"/>
    </source>
</evidence>
<keyword evidence="2" id="KW-1185">Reference proteome</keyword>
<name>A0ABN9CCP2_9NEOB</name>
<gene>
    <name evidence="1" type="ORF">SPARVUS_LOCUS4710223</name>
</gene>
<evidence type="ECO:0000313" key="1">
    <source>
        <dbReference type="EMBL" id="CAI9557445.1"/>
    </source>
</evidence>
<sequence length="100" mass="10999">MSVRSIYGDLDMGGTLVFGQLTLGEVVLTCPQEVLCMDLPKFNWAETGLNTKSGIGFLTPAHQPDRNSTKHHPTVAPPRHLIIPCISLAFSPSHKYDSYM</sequence>
<comment type="caution">
    <text evidence="1">The sequence shown here is derived from an EMBL/GenBank/DDBJ whole genome shotgun (WGS) entry which is preliminary data.</text>
</comment>
<dbReference type="Proteomes" id="UP001162483">
    <property type="component" value="Unassembled WGS sequence"/>
</dbReference>